<keyword evidence="8 10" id="KW-0472">Membrane</keyword>
<organism evidence="14 15">
    <name type="scientific">Fodinibius salsisoli</name>
    <dbReference type="NCBI Taxonomy" id="2820877"/>
    <lineage>
        <taxon>Bacteria</taxon>
        <taxon>Pseudomonadati</taxon>
        <taxon>Balneolota</taxon>
        <taxon>Balneolia</taxon>
        <taxon>Balneolales</taxon>
        <taxon>Balneolaceae</taxon>
        <taxon>Fodinibius</taxon>
    </lineage>
</organism>
<comment type="caution">
    <text evidence="14">The sequence shown here is derived from an EMBL/GenBank/DDBJ whole genome shotgun (WGS) entry which is preliminary data.</text>
</comment>
<keyword evidence="9 10" id="KW-0131">Cell cycle</keyword>
<evidence type="ECO:0000256" key="6">
    <source>
        <dbReference type="ARBA" id="ARBA00022692"/>
    </source>
</evidence>
<evidence type="ECO:0000313" key="14">
    <source>
        <dbReference type="EMBL" id="MCW9708106.1"/>
    </source>
</evidence>
<dbReference type="Gene3D" id="3.30.70.3040">
    <property type="match status" value="1"/>
</dbReference>
<evidence type="ECO:0000259" key="13">
    <source>
        <dbReference type="Pfam" id="PF18075"/>
    </source>
</evidence>
<evidence type="ECO:0000256" key="3">
    <source>
        <dbReference type="ARBA" id="ARBA00021907"/>
    </source>
</evidence>
<reference evidence="14 15" key="1">
    <citation type="submission" date="2021-03" db="EMBL/GenBank/DDBJ databases">
        <title>Aliifodinibius sp. nov., a new bacterium isolated from saline soil.</title>
        <authorList>
            <person name="Galisteo C."/>
            <person name="De La Haba R."/>
            <person name="Sanchez-Porro C."/>
            <person name="Ventosa A."/>
        </authorList>
    </citation>
    <scope>NUCLEOTIDE SEQUENCE [LARGE SCALE GENOMIC DNA]</scope>
    <source>
        <strain evidence="14 15">1BSP15-2V2</strain>
    </source>
</reference>
<dbReference type="Proteomes" id="UP001207918">
    <property type="component" value="Unassembled WGS sequence"/>
</dbReference>
<dbReference type="PIRSF" id="PIRSF003097">
    <property type="entry name" value="FtsX"/>
    <property type="match status" value="1"/>
</dbReference>
<keyword evidence="7 11" id="KW-1133">Transmembrane helix</keyword>
<comment type="subcellular location">
    <subcellularLocation>
        <location evidence="1">Cell membrane</location>
        <topology evidence="1">Multi-pass membrane protein</topology>
    </subcellularLocation>
</comment>
<sequence>MSLKYVIKEGMAGFKRARLASFTAIFSLFVAVLLLGVLARVSYNAYEVAQQLKQSIDVEVFLTNPDEDRTLELQKDFENQELVQEVAYISQDSAATIFKEEFGSGAGSMAELNFLPASFRLKVDPNTNINRIDSLITEIEGYSEVDEVRFNQQLLQMMEQRFRTVAMAGGGLGILILLAALVLVFNTIRLTIYAKRDLIKAMKLVGATNGFIRRPFVFEGIIQGLIAGFLAVGIMYIAFHFVLPEYVPQFGILAWPFGRWYYLSGAMILLSIFMGFWGSQWAARRFIKQTSISSD</sequence>
<dbReference type="Pfam" id="PF02687">
    <property type="entry name" value="FtsX"/>
    <property type="match status" value="1"/>
</dbReference>
<evidence type="ECO:0000256" key="4">
    <source>
        <dbReference type="ARBA" id="ARBA00022475"/>
    </source>
</evidence>
<evidence type="ECO:0000256" key="2">
    <source>
        <dbReference type="ARBA" id="ARBA00007379"/>
    </source>
</evidence>
<evidence type="ECO:0000256" key="11">
    <source>
        <dbReference type="SAM" id="Phobius"/>
    </source>
</evidence>
<evidence type="ECO:0000256" key="10">
    <source>
        <dbReference type="PIRNR" id="PIRNR003097"/>
    </source>
</evidence>
<feature type="transmembrane region" description="Helical" evidence="11">
    <location>
        <begin position="215"/>
        <end position="239"/>
    </location>
</feature>
<evidence type="ECO:0000259" key="12">
    <source>
        <dbReference type="Pfam" id="PF02687"/>
    </source>
</evidence>
<name>A0ABT3PQI1_9BACT</name>
<feature type="domain" description="ABC3 transporter permease C-terminal" evidence="12">
    <location>
        <begin position="172"/>
        <end position="278"/>
    </location>
</feature>
<keyword evidence="4 10" id="KW-1003">Cell membrane</keyword>
<evidence type="ECO:0000256" key="7">
    <source>
        <dbReference type="ARBA" id="ARBA00022989"/>
    </source>
</evidence>
<evidence type="ECO:0000256" key="1">
    <source>
        <dbReference type="ARBA" id="ARBA00004651"/>
    </source>
</evidence>
<evidence type="ECO:0000256" key="8">
    <source>
        <dbReference type="ARBA" id="ARBA00023136"/>
    </source>
</evidence>
<evidence type="ECO:0000256" key="5">
    <source>
        <dbReference type="ARBA" id="ARBA00022618"/>
    </source>
</evidence>
<evidence type="ECO:0000256" key="9">
    <source>
        <dbReference type="ARBA" id="ARBA00023306"/>
    </source>
</evidence>
<gene>
    <name evidence="14" type="ORF">J6I44_14670</name>
</gene>
<comment type="similarity">
    <text evidence="2 10">Belongs to the ABC-4 integral membrane protein family. FtsX subfamily.</text>
</comment>
<dbReference type="PANTHER" id="PTHR47755">
    <property type="entry name" value="CELL DIVISION PROTEIN FTSX"/>
    <property type="match status" value="1"/>
</dbReference>
<keyword evidence="15" id="KW-1185">Reference proteome</keyword>
<protein>
    <recommendedName>
        <fullName evidence="3 10">Cell division protein FtsX</fullName>
    </recommendedName>
</protein>
<keyword evidence="5 10" id="KW-0132">Cell division</keyword>
<evidence type="ECO:0000313" key="15">
    <source>
        <dbReference type="Proteomes" id="UP001207918"/>
    </source>
</evidence>
<dbReference type="EMBL" id="JAGGJA010000010">
    <property type="protein sequence ID" value="MCW9708106.1"/>
    <property type="molecule type" value="Genomic_DNA"/>
</dbReference>
<dbReference type="InterPro" id="IPR040690">
    <property type="entry name" value="FtsX_ECD"/>
</dbReference>
<keyword evidence="6 11" id="KW-0812">Transmembrane</keyword>
<feature type="transmembrane region" description="Helical" evidence="11">
    <location>
        <begin position="259"/>
        <end position="278"/>
    </location>
</feature>
<accession>A0ABT3PQI1</accession>
<dbReference type="PANTHER" id="PTHR47755:SF1">
    <property type="entry name" value="CELL DIVISION PROTEIN FTSX"/>
    <property type="match status" value="1"/>
</dbReference>
<dbReference type="InterPro" id="IPR003838">
    <property type="entry name" value="ABC3_permease_C"/>
</dbReference>
<feature type="domain" description="FtsX extracellular" evidence="13">
    <location>
        <begin position="57"/>
        <end position="148"/>
    </location>
</feature>
<feature type="transmembrane region" description="Helical" evidence="11">
    <location>
        <begin position="165"/>
        <end position="194"/>
    </location>
</feature>
<dbReference type="RefSeq" id="WP_265766892.1">
    <property type="nucleotide sequence ID" value="NZ_JAGGJA010000010.1"/>
</dbReference>
<proteinExistence type="inferred from homology"/>
<dbReference type="InterPro" id="IPR004513">
    <property type="entry name" value="FtsX"/>
</dbReference>
<dbReference type="Pfam" id="PF18075">
    <property type="entry name" value="FtsX_ECD"/>
    <property type="match status" value="1"/>
</dbReference>